<dbReference type="EMBL" id="UYRT01083845">
    <property type="protein sequence ID" value="VDN28019.1"/>
    <property type="molecule type" value="Genomic_DNA"/>
</dbReference>
<dbReference type="InterPro" id="IPR003961">
    <property type="entry name" value="FN3_dom"/>
</dbReference>
<dbReference type="Gene3D" id="2.60.40.10">
    <property type="entry name" value="Immunoglobulins"/>
    <property type="match status" value="1"/>
</dbReference>
<dbReference type="Pfam" id="PF00041">
    <property type="entry name" value="fn3"/>
    <property type="match status" value="1"/>
</dbReference>
<evidence type="ECO:0000313" key="5">
    <source>
        <dbReference type="WBParaSite" id="GPUH_0001652401-mRNA-1"/>
    </source>
</evidence>
<keyword evidence="1" id="KW-0677">Repeat</keyword>
<dbReference type="WBParaSite" id="GPUH_0001652401-mRNA-1">
    <property type="protein sequence ID" value="GPUH_0001652401-mRNA-1"/>
    <property type="gene ID" value="GPUH_0001652401"/>
</dbReference>
<dbReference type="AlphaFoldDB" id="A0A183E6B1"/>
<gene>
    <name evidence="3" type="ORF">GPUH_LOCUS16503</name>
</gene>
<dbReference type="InterPro" id="IPR036116">
    <property type="entry name" value="FN3_sf"/>
</dbReference>
<dbReference type="PROSITE" id="PS50853">
    <property type="entry name" value="FN3"/>
    <property type="match status" value="1"/>
</dbReference>
<evidence type="ECO:0000259" key="2">
    <source>
        <dbReference type="PROSITE" id="PS50853"/>
    </source>
</evidence>
<evidence type="ECO:0000313" key="4">
    <source>
        <dbReference type="Proteomes" id="UP000271098"/>
    </source>
</evidence>
<keyword evidence="4" id="KW-1185">Reference proteome</keyword>
<dbReference type="InterPro" id="IPR013783">
    <property type="entry name" value="Ig-like_fold"/>
</dbReference>
<dbReference type="Proteomes" id="UP000271098">
    <property type="component" value="Unassembled WGS sequence"/>
</dbReference>
<dbReference type="InterPro" id="IPR050991">
    <property type="entry name" value="ECM_Regulatory_Proteins"/>
</dbReference>
<reference evidence="5" key="1">
    <citation type="submission" date="2016-06" db="UniProtKB">
        <authorList>
            <consortium name="WormBaseParasite"/>
        </authorList>
    </citation>
    <scope>IDENTIFICATION</scope>
</reference>
<dbReference type="PANTHER" id="PTHR46708">
    <property type="entry name" value="TENASCIN"/>
    <property type="match status" value="1"/>
</dbReference>
<name>A0A183E6B1_9BILA</name>
<evidence type="ECO:0000313" key="3">
    <source>
        <dbReference type="EMBL" id="VDN28019.1"/>
    </source>
</evidence>
<dbReference type="SUPFAM" id="SSF49265">
    <property type="entry name" value="Fibronectin type III"/>
    <property type="match status" value="1"/>
</dbReference>
<dbReference type="SMART" id="SM00060">
    <property type="entry name" value="FN3"/>
    <property type="match status" value="1"/>
</dbReference>
<organism evidence="5">
    <name type="scientific">Gongylonema pulchrum</name>
    <dbReference type="NCBI Taxonomy" id="637853"/>
    <lineage>
        <taxon>Eukaryota</taxon>
        <taxon>Metazoa</taxon>
        <taxon>Ecdysozoa</taxon>
        <taxon>Nematoda</taxon>
        <taxon>Chromadorea</taxon>
        <taxon>Rhabditida</taxon>
        <taxon>Spirurina</taxon>
        <taxon>Spiruromorpha</taxon>
        <taxon>Spiruroidea</taxon>
        <taxon>Gongylonematidae</taxon>
        <taxon>Gongylonema</taxon>
    </lineage>
</organism>
<dbReference type="OrthoDB" id="261433at2759"/>
<dbReference type="CDD" id="cd00063">
    <property type="entry name" value="FN3"/>
    <property type="match status" value="2"/>
</dbReference>
<accession>A0A183E6B1</accession>
<proteinExistence type="predicted"/>
<evidence type="ECO:0000256" key="1">
    <source>
        <dbReference type="ARBA" id="ARBA00022737"/>
    </source>
</evidence>
<reference evidence="3 4" key="2">
    <citation type="submission" date="2018-11" db="EMBL/GenBank/DDBJ databases">
        <authorList>
            <consortium name="Pathogen Informatics"/>
        </authorList>
    </citation>
    <scope>NUCLEOTIDE SEQUENCE [LARGE SCALE GENOMIC DNA]</scope>
</reference>
<feature type="domain" description="Fibronectin type-III" evidence="2">
    <location>
        <begin position="46"/>
        <end position="143"/>
    </location>
</feature>
<protein>
    <submittedName>
        <fullName evidence="5">Fibronectin type-III domain-containing protein</fullName>
    </submittedName>
</protein>
<dbReference type="PANTHER" id="PTHR46708:SF2">
    <property type="entry name" value="FIBRONECTIN TYPE-III DOMAIN-CONTAINING PROTEIN"/>
    <property type="match status" value="1"/>
</dbReference>
<sequence>MNCRRQVQAEYPGGAVSEEWSQSLLIAISKRVLIDGVPVDDDDLLPPLDFEAHILSTQMVRLEWTPPAGALSDGQHYYIVNVKQLTSEDNSPLLRQQIKIEGNSFTLSNLKPGERYELTIRSASSPERVSSTAAIVEITMPREDEYFEVGNLIISSHFKGTGQGVVNLTWEVPEKMQNKVKAYDVQFTEAGVENWQQLQFSGDRPSASLTTLK</sequence>